<proteinExistence type="predicted"/>
<dbReference type="Gene3D" id="2.130.10.10">
    <property type="entry name" value="YVTN repeat-like/Quinoprotein amine dehydrogenase"/>
    <property type="match status" value="1"/>
</dbReference>
<organism evidence="1 2">
    <name type="scientific">Pseudoloma neurophilia</name>
    <dbReference type="NCBI Taxonomy" id="146866"/>
    <lineage>
        <taxon>Eukaryota</taxon>
        <taxon>Fungi</taxon>
        <taxon>Fungi incertae sedis</taxon>
        <taxon>Microsporidia</taxon>
        <taxon>Pseudoloma</taxon>
    </lineage>
</organism>
<dbReference type="AlphaFoldDB" id="A0A0R0LVE8"/>
<dbReference type="VEuPathDB" id="MicrosporidiaDB:M153_12400002180"/>
<dbReference type="EMBL" id="LGUB01000422">
    <property type="protein sequence ID" value="KRH93242.1"/>
    <property type="molecule type" value="Genomic_DNA"/>
</dbReference>
<reference evidence="1 2" key="1">
    <citation type="submission" date="2015-07" db="EMBL/GenBank/DDBJ databases">
        <title>The genome of Pseudoloma neurophilia, a relevant intracellular parasite of the zebrafish.</title>
        <authorList>
            <person name="Ndikumana S."/>
            <person name="Pelin A."/>
            <person name="Sanders J."/>
            <person name="Corradi N."/>
        </authorList>
    </citation>
    <scope>NUCLEOTIDE SEQUENCE [LARGE SCALE GENOMIC DNA]</scope>
    <source>
        <strain evidence="1 2">MK1</strain>
    </source>
</reference>
<comment type="caution">
    <text evidence="1">The sequence shown here is derived from an EMBL/GenBank/DDBJ whole genome shotgun (WGS) entry which is preliminary data.</text>
</comment>
<keyword evidence="2" id="KW-1185">Reference proteome</keyword>
<evidence type="ECO:0000313" key="1">
    <source>
        <dbReference type="EMBL" id="KRH93242.1"/>
    </source>
</evidence>
<gene>
    <name evidence="1" type="ORF">M153_12400002180</name>
</gene>
<dbReference type="Proteomes" id="UP000051530">
    <property type="component" value="Unassembled WGS sequence"/>
</dbReference>
<dbReference type="InterPro" id="IPR015943">
    <property type="entry name" value="WD40/YVTN_repeat-like_dom_sf"/>
</dbReference>
<dbReference type="OrthoDB" id="2189624at2759"/>
<protein>
    <submittedName>
        <fullName evidence="1">Uncharacterized protein</fullName>
    </submittedName>
</protein>
<dbReference type="SUPFAM" id="SSF117289">
    <property type="entry name" value="Nucleoporin domain"/>
    <property type="match status" value="1"/>
</dbReference>
<evidence type="ECO:0000313" key="2">
    <source>
        <dbReference type="Proteomes" id="UP000051530"/>
    </source>
</evidence>
<accession>A0A0R0LVE8</accession>
<sequence>MVCSSCRLFMEITSFITPNMKIQPLNYYDADISYNSTLLVSSTNGLMSIFYDQALRKDRIANDMQCKKVKFYPGDDFLFTTSDNTGLKVWDREKQKNIFTYPTDIILDHIYLEDRTIAAQTEIGIKFFDLRMRYSSTFHKQRNILKMSKSGNNLAFCTRNQIFKYQHKNAFSIYKSPIEILDFHLNVILTKNSLYFIDLGIEKPHTASKIVPVHPNYRDMSILITTVHKNQICFLEQNKDHIETISDCKTIDSAISNRENLYIFADNNLFLSK</sequence>
<name>A0A0R0LVE8_9MICR</name>